<dbReference type="SMART" id="SM00052">
    <property type="entry name" value="EAL"/>
    <property type="match status" value="1"/>
</dbReference>
<feature type="domain" description="EAL" evidence="2">
    <location>
        <begin position="316"/>
        <end position="563"/>
    </location>
</feature>
<dbReference type="Pfam" id="PF00563">
    <property type="entry name" value="EAL"/>
    <property type="match status" value="1"/>
</dbReference>
<evidence type="ECO:0000259" key="3">
    <source>
        <dbReference type="PROSITE" id="PS50887"/>
    </source>
</evidence>
<evidence type="ECO:0008006" key="6">
    <source>
        <dbReference type="Google" id="ProtNLM"/>
    </source>
</evidence>
<dbReference type="InterPro" id="IPR001633">
    <property type="entry name" value="EAL_dom"/>
</dbReference>
<dbReference type="SUPFAM" id="SSF55785">
    <property type="entry name" value="PYP-like sensor domain (PAS domain)"/>
    <property type="match status" value="1"/>
</dbReference>
<keyword evidence="5" id="KW-1185">Reference proteome</keyword>
<protein>
    <recommendedName>
        <fullName evidence="6">GGDEF domain-containing protein</fullName>
    </recommendedName>
</protein>
<evidence type="ECO:0000313" key="4">
    <source>
        <dbReference type="EMBL" id="PTE19656.1"/>
    </source>
</evidence>
<feature type="domain" description="GGDEF" evidence="3">
    <location>
        <begin position="171"/>
        <end position="305"/>
    </location>
</feature>
<dbReference type="CDD" id="cd01948">
    <property type="entry name" value="EAL"/>
    <property type="match status" value="1"/>
</dbReference>
<feature type="domain" description="PAC" evidence="1">
    <location>
        <begin position="89"/>
        <end position="144"/>
    </location>
</feature>
<dbReference type="Gene3D" id="3.30.70.270">
    <property type="match status" value="1"/>
</dbReference>
<dbReference type="InterPro" id="IPR013656">
    <property type="entry name" value="PAS_4"/>
</dbReference>
<dbReference type="SUPFAM" id="SSF141868">
    <property type="entry name" value="EAL domain-like"/>
    <property type="match status" value="1"/>
</dbReference>
<dbReference type="CDD" id="cd01949">
    <property type="entry name" value="GGDEF"/>
    <property type="match status" value="1"/>
</dbReference>
<dbReference type="InterPro" id="IPR043128">
    <property type="entry name" value="Rev_trsase/Diguanyl_cyclase"/>
</dbReference>
<dbReference type="InterPro" id="IPR000160">
    <property type="entry name" value="GGDEF_dom"/>
</dbReference>
<dbReference type="InterPro" id="IPR000700">
    <property type="entry name" value="PAS-assoc_C"/>
</dbReference>
<dbReference type="PANTHER" id="PTHR33121">
    <property type="entry name" value="CYCLIC DI-GMP PHOSPHODIESTERASE PDEF"/>
    <property type="match status" value="1"/>
</dbReference>
<dbReference type="InterPro" id="IPR035919">
    <property type="entry name" value="EAL_sf"/>
</dbReference>
<dbReference type="SUPFAM" id="SSF55073">
    <property type="entry name" value="Nucleotide cyclase"/>
    <property type="match status" value="1"/>
</dbReference>
<evidence type="ECO:0000259" key="2">
    <source>
        <dbReference type="PROSITE" id="PS50883"/>
    </source>
</evidence>
<dbReference type="AlphaFoldDB" id="A0A2T4JP24"/>
<dbReference type="GO" id="GO:0071111">
    <property type="term" value="F:cyclic-guanylate-specific phosphodiesterase activity"/>
    <property type="evidence" value="ECO:0007669"/>
    <property type="project" value="InterPro"/>
</dbReference>
<dbReference type="NCBIfam" id="TIGR00254">
    <property type="entry name" value="GGDEF"/>
    <property type="match status" value="1"/>
</dbReference>
<dbReference type="PANTHER" id="PTHR33121:SF23">
    <property type="entry name" value="CYCLIC DI-GMP PHOSPHODIESTERASE PDEB"/>
    <property type="match status" value="1"/>
</dbReference>
<dbReference type="PROSITE" id="PS50887">
    <property type="entry name" value="GGDEF"/>
    <property type="match status" value="1"/>
</dbReference>
<gene>
    <name evidence="4" type="ORF">C5F48_21730</name>
</gene>
<name>A0A2T4JP24_9RHOB</name>
<accession>A0A2T4JP24</accession>
<proteinExistence type="predicted"/>
<dbReference type="SMART" id="SM00267">
    <property type="entry name" value="GGDEF"/>
    <property type="match status" value="1"/>
</dbReference>
<dbReference type="PROSITE" id="PS50883">
    <property type="entry name" value="EAL"/>
    <property type="match status" value="1"/>
</dbReference>
<dbReference type="Pfam" id="PF00990">
    <property type="entry name" value="GGDEF"/>
    <property type="match status" value="1"/>
</dbReference>
<dbReference type="PROSITE" id="PS50113">
    <property type="entry name" value="PAC"/>
    <property type="match status" value="1"/>
</dbReference>
<dbReference type="InterPro" id="IPR050706">
    <property type="entry name" value="Cyclic-di-GMP_PDE-like"/>
</dbReference>
<dbReference type="Gene3D" id="3.30.450.20">
    <property type="entry name" value="PAS domain"/>
    <property type="match status" value="1"/>
</dbReference>
<dbReference type="InterPro" id="IPR029787">
    <property type="entry name" value="Nucleotide_cyclase"/>
</dbReference>
<dbReference type="Pfam" id="PF08448">
    <property type="entry name" value="PAS_4"/>
    <property type="match status" value="1"/>
</dbReference>
<dbReference type="Gene3D" id="3.20.20.450">
    <property type="entry name" value="EAL domain"/>
    <property type="match status" value="1"/>
</dbReference>
<dbReference type="RefSeq" id="WP_107665844.1">
    <property type="nucleotide sequence ID" value="NZ_PZKG01000205.1"/>
</dbReference>
<dbReference type="InterPro" id="IPR035965">
    <property type="entry name" value="PAS-like_dom_sf"/>
</dbReference>
<sequence>MDRSDMGCHFLGNELERLQQLFRAAPGFICVLSGQRHVYELANDAYYQLIGHRKIIGCALAEVLPEVIWQGFVNKLDRVYKTGQPFIGRAVPIKLQRSAGGELEERFIDLTYEAIRDRDNQIVGVFAQGHDVTEAHELAQMLARQAAQDPLTGLLNRREFARQLESLDDEQPTAVLYIDVDHFKIINDRSGHAAGDALLIQIADALQANISCEHLLARIGGDEFALILPRATAQVALEMAHRMRAAVNDLHPIFTGRRYSVSLSIGISIGCPGDGLTFADVLNLADAACILAKEKGRNRVQLSLPTDEEIMLRRGEMDGATHLMEAIREGQVVLYAQRIFSMDLGSEGDPNFYEVLARLREADGSIRPPGSFIPAAERFGLIDHLDRHIIEKVFAHLRKPRRDSITDVCYFVNVSALTLSSPEFPSFIGDLLVEYPDVSPGQICFEVTETAVISNMRRVCHMMNRLVEVGFRFALDDFGSGMASFAYLQDMPVHFVKIDGQFIRGILDRPAGADIVEAVARVARAMNMKTIAESVEVLELLPHLRTLGIDYGQGFALHHPEPI</sequence>
<reference evidence="4 5" key="1">
    <citation type="submission" date="2018-03" db="EMBL/GenBank/DDBJ databases">
        <title>Cereibacter changlensis.</title>
        <authorList>
            <person name="Meyer T.E."/>
            <person name="Miller S."/>
            <person name="Lodha T."/>
            <person name="Gandham S."/>
            <person name="Chintalapati S."/>
            <person name="Chintalapati V.R."/>
        </authorList>
    </citation>
    <scope>NUCLEOTIDE SEQUENCE [LARGE SCALE GENOMIC DNA]</scope>
    <source>
        <strain evidence="4 5">JA139</strain>
    </source>
</reference>
<dbReference type="EMBL" id="PZKG01000205">
    <property type="protein sequence ID" value="PTE19656.1"/>
    <property type="molecule type" value="Genomic_DNA"/>
</dbReference>
<dbReference type="Proteomes" id="UP000241010">
    <property type="component" value="Unassembled WGS sequence"/>
</dbReference>
<organism evidence="4 5">
    <name type="scientific">Cereibacter changlensis JA139</name>
    <dbReference type="NCBI Taxonomy" id="1188249"/>
    <lineage>
        <taxon>Bacteria</taxon>
        <taxon>Pseudomonadati</taxon>
        <taxon>Pseudomonadota</taxon>
        <taxon>Alphaproteobacteria</taxon>
        <taxon>Rhodobacterales</taxon>
        <taxon>Paracoccaceae</taxon>
        <taxon>Cereibacter</taxon>
    </lineage>
</organism>
<dbReference type="OrthoDB" id="23692at2"/>
<evidence type="ECO:0000313" key="5">
    <source>
        <dbReference type="Proteomes" id="UP000241010"/>
    </source>
</evidence>
<evidence type="ECO:0000259" key="1">
    <source>
        <dbReference type="PROSITE" id="PS50113"/>
    </source>
</evidence>
<comment type="caution">
    <text evidence="4">The sequence shown here is derived from an EMBL/GenBank/DDBJ whole genome shotgun (WGS) entry which is preliminary data.</text>
</comment>